<dbReference type="InterPro" id="IPR019147">
    <property type="entry name" value="SWAP_N_domain"/>
</dbReference>
<feature type="domain" description="SURP motif" evidence="4">
    <location>
        <begin position="272"/>
        <end position="314"/>
    </location>
</feature>
<keyword evidence="2" id="KW-0804">Transcription</keyword>
<reference evidence="5 6" key="1">
    <citation type="submission" date="2016-07" db="EMBL/GenBank/DDBJ databases">
        <title>Pervasive Adenine N6-methylation of Active Genes in Fungi.</title>
        <authorList>
            <consortium name="DOE Joint Genome Institute"/>
            <person name="Mondo S.J."/>
            <person name="Dannebaum R.O."/>
            <person name="Kuo R.C."/>
            <person name="Labutti K."/>
            <person name="Haridas S."/>
            <person name="Kuo A."/>
            <person name="Salamov A."/>
            <person name="Ahrendt S.R."/>
            <person name="Lipzen A."/>
            <person name="Sullivan W."/>
            <person name="Andreopoulos W.B."/>
            <person name="Clum A."/>
            <person name="Lindquist E."/>
            <person name="Daum C."/>
            <person name="Ramamoorthy G.K."/>
            <person name="Gryganskyi A."/>
            <person name="Culley D."/>
            <person name="Magnuson J.K."/>
            <person name="James T.Y."/>
            <person name="O'Malley M.A."/>
            <person name="Stajich J.E."/>
            <person name="Spatafora J.W."/>
            <person name="Visel A."/>
            <person name="Grigoriev I.V."/>
        </authorList>
    </citation>
    <scope>NUCLEOTIDE SEQUENCE [LARGE SCALE GENOMIC DNA]</scope>
    <source>
        <strain evidence="5 6">PL171</strain>
    </source>
</reference>
<keyword evidence="6" id="KW-1185">Reference proteome</keyword>
<dbReference type="AlphaFoldDB" id="A0A1Y2HRD6"/>
<dbReference type="GO" id="GO:0045292">
    <property type="term" value="P:mRNA cis splicing, via spliceosome"/>
    <property type="evidence" value="ECO:0007669"/>
    <property type="project" value="InterPro"/>
</dbReference>
<keyword evidence="1" id="KW-0805">Transcription regulation</keyword>
<dbReference type="OrthoDB" id="447637at2759"/>
<comment type="caution">
    <text evidence="5">The sequence shown here is derived from an EMBL/GenBank/DDBJ whole genome shotgun (WGS) entry which is preliminary data.</text>
</comment>
<evidence type="ECO:0000256" key="1">
    <source>
        <dbReference type="ARBA" id="ARBA00023015"/>
    </source>
</evidence>
<dbReference type="PANTHER" id="PTHR15316">
    <property type="entry name" value="SPLICEOSOME ASSOCIATED PROTEIN 114/SWAP SPLICING FACTOR-RELATED"/>
    <property type="match status" value="1"/>
</dbReference>
<evidence type="ECO:0000259" key="4">
    <source>
        <dbReference type="PROSITE" id="PS50128"/>
    </source>
</evidence>
<proteinExistence type="predicted"/>
<dbReference type="GO" id="GO:0071004">
    <property type="term" value="C:U2-type prespliceosome"/>
    <property type="evidence" value="ECO:0007669"/>
    <property type="project" value="TreeGrafter"/>
</dbReference>
<name>A0A1Y2HRD6_9FUNG</name>
<accession>A0A1Y2HRD6</accession>
<gene>
    <name evidence="5" type="ORF">BCR44DRAFT_55450</name>
</gene>
<dbReference type="STRING" id="765915.A0A1Y2HRD6"/>
<dbReference type="SMART" id="SM00648">
    <property type="entry name" value="SWAP"/>
    <property type="match status" value="2"/>
</dbReference>
<dbReference type="PANTHER" id="PTHR15316:SF1">
    <property type="entry name" value="SPLICING FACTOR 3A SUBUNIT 1"/>
    <property type="match status" value="1"/>
</dbReference>
<dbReference type="Pfam" id="PF09750">
    <property type="entry name" value="DRY_EERY"/>
    <property type="match status" value="1"/>
</dbReference>
<dbReference type="GO" id="GO:0003723">
    <property type="term" value="F:RNA binding"/>
    <property type="evidence" value="ECO:0007669"/>
    <property type="project" value="InterPro"/>
</dbReference>
<feature type="region of interest" description="Disordered" evidence="3">
    <location>
        <begin position="138"/>
        <end position="206"/>
    </location>
</feature>
<dbReference type="Pfam" id="PF01805">
    <property type="entry name" value="Surp"/>
    <property type="match status" value="2"/>
</dbReference>
<dbReference type="GO" id="GO:0000381">
    <property type="term" value="P:regulation of alternative mRNA splicing, via spliceosome"/>
    <property type="evidence" value="ECO:0007669"/>
    <property type="project" value="TreeGrafter"/>
</dbReference>
<feature type="region of interest" description="Disordered" evidence="3">
    <location>
        <begin position="1"/>
        <end position="35"/>
    </location>
</feature>
<protein>
    <recommendedName>
        <fullName evidence="4">SURP motif domain-containing protein</fullName>
    </recommendedName>
</protein>
<evidence type="ECO:0000256" key="3">
    <source>
        <dbReference type="SAM" id="MobiDB-lite"/>
    </source>
</evidence>
<feature type="compositionally biased region" description="Basic residues" evidence="3">
    <location>
        <begin position="1"/>
        <end position="15"/>
    </location>
</feature>
<evidence type="ECO:0000256" key="2">
    <source>
        <dbReference type="ARBA" id="ARBA00023163"/>
    </source>
</evidence>
<dbReference type="PROSITE" id="PS50128">
    <property type="entry name" value="SURP"/>
    <property type="match status" value="2"/>
</dbReference>
<dbReference type="InterPro" id="IPR000061">
    <property type="entry name" value="Surp"/>
</dbReference>
<evidence type="ECO:0000313" key="5">
    <source>
        <dbReference type="EMBL" id="ORZ36381.1"/>
    </source>
</evidence>
<feature type="domain" description="SURP motif" evidence="4">
    <location>
        <begin position="212"/>
        <end position="256"/>
    </location>
</feature>
<dbReference type="InterPro" id="IPR045146">
    <property type="entry name" value="SF3A1"/>
</dbReference>
<dbReference type="Gene3D" id="1.10.10.790">
    <property type="entry name" value="Surp module"/>
    <property type="match status" value="2"/>
</dbReference>
<dbReference type="GO" id="GO:0005686">
    <property type="term" value="C:U2 snRNP"/>
    <property type="evidence" value="ECO:0007669"/>
    <property type="project" value="TreeGrafter"/>
</dbReference>
<organism evidence="5 6">
    <name type="scientific">Catenaria anguillulae PL171</name>
    <dbReference type="NCBI Taxonomy" id="765915"/>
    <lineage>
        <taxon>Eukaryota</taxon>
        <taxon>Fungi</taxon>
        <taxon>Fungi incertae sedis</taxon>
        <taxon>Blastocladiomycota</taxon>
        <taxon>Blastocladiomycetes</taxon>
        <taxon>Blastocladiales</taxon>
        <taxon>Catenariaceae</taxon>
        <taxon>Catenaria</taxon>
    </lineage>
</organism>
<dbReference type="EMBL" id="MCFL01000017">
    <property type="protein sequence ID" value="ORZ36381.1"/>
    <property type="molecule type" value="Genomic_DNA"/>
</dbReference>
<dbReference type="Proteomes" id="UP000193411">
    <property type="component" value="Unassembled WGS sequence"/>
</dbReference>
<sequence length="387" mass="42219">MHRKRTLTQRSSKHAPRLDESSSDHGPTSLAPGDLAVTGRSCPLVDLTELPADVAQDMIDRGANVKLLTCHGELVDRFDARHLLDSLPAVDGGQVDDISDHVDAIYETKPRACVPADDVPVAVLERERYWALTADQFDDSHCSEGEPDDLTSDVRTDSDSSSTDESEVNVTASFPNKRSRIGPSPPPVAASSTITAPSGPPRPPSDIKVAEIIRRTASFIRTHSNPPLAEQVLLAKQGTNPQFAFLHASDPNHSYYQSLIIRRNADDELMEVIKATAKAVARQGDAMVQMLLERNRGDPRFAFLSPWHRLHTTFRAYVSKEEQEMAAAAAGSRRQQGLQEIKPEEQVGVQQTGDTAQVGKVKVQTVVKSSAWGANGLVAYSSDEDED</sequence>
<evidence type="ECO:0000313" key="6">
    <source>
        <dbReference type="Proteomes" id="UP000193411"/>
    </source>
</evidence>
<dbReference type="InterPro" id="IPR035967">
    <property type="entry name" value="SWAP/Surp_sf"/>
</dbReference>
<dbReference type="GO" id="GO:0071013">
    <property type="term" value="C:catalytic step 2 spliceosome"/>
    <property type="evidence" value="ECO:0007669"/>
    <property type="project" value="TreeGrafter"/>
</dbReference>
<dbReference type="SUPFAM" id="SSF109905">
    <property type="entry name" value="Surp module (SWAP domain)"/>
    <property type="match status" value="2"/>
</dbReference>